<dbReference type="SUPFAM" id="SSF54909">
    <property type="entry name" value="Dimeric alpha+beta barrel"/>
    <property type="match status" value="2"/>
</dbReference>
<dbReference type="PANTHER" id="PTHR30154:SF34">
    <property type="entry name" value="TRANSCRIPTIONAL REGULATOR AZLB"/>
    <property type="match status" value="1"/>
</dbReference>
<evidence type="ECO:0000256" key="3">
    <source>
        <dbReference type="ARBA" id="ARBA00023163"/>
    </source>
</evidence>
<accession>A0A9N8R579</accession>
<dbReference type="SMART" id="SM00344">
    <property type="entry name" value="HTH_ASNC"/>
    <property type="match status" value="2"/>
</dbReference>
<dbReference type="AlphaFoldDB" id="A0A9N8R579"/>
<dbReference type="Pfam" id="PF13404">
    <property type="entry name" value="HTH_AsnC-type"/>
    <property type="match status" value="2"/>
</dbReference>
<keyword evidence="1" id="KW-0805">Transcription regulation</keyword>
<proteinExistence type="predicted"/>
<gene>
    <name evidence="5" type="ORF">R70211_07555</name>
</gene>
<dbReference type="InterPro" id="IPR000485">
    <property type="entry name" value="AsnC-type_HTH_dom"/>
</dbReference>
<dbReference type="Pfam" id="PF01037">
    <property type="entry name" value="AsnC_trans_reg"/>
    <property type="match status" value="2"/>
</dbReference>
<comment type="caution">
    <text evidence="5">The sequence shown here is derived from an EMBL/GenBank/DDBJ whole genome shotgun (WGS) entry which is preliminary data.</text>
</comment>
<dbReference type="PROSITE" id="PS50956">
    <property type="entry name" value="HTH_ASNC_2"/>
    <property type="match status" value="1"/>
</dbReference>
<reference evidence="5" key="1">
    <citation type="submission" date="2021-02" db="EMBL/GenBank/DDBJ databases">
        <authorList>
            <person name="Vanwijnsberghe S."/>
        </authorList>
    </citation>
    <scope>NUCLEOTIDE SEQUENCE</scope>
    <source>
        <strain evidence="5">R-70211</strain>
    </source>
</reference>
<keyword evidence="2" id="KW-0238">DNA-binding</keyword>
<dbReference type="InterPro" id="IPR019887">
    <property type="entry name" value="Tscrpt_reg_AsnC/Lrp_C"/>
</dbReference>
<dbReference type="PANTHER" id="PTHR30154">
    <property type="entry name" value="LEUCINE-RESPONSIVE REGULATORY PROTEIN"/>
    <property type="match status" value="1"/>
</dbReference>
<evidence type="ECO:0000259" key="4">
    <source>
        <dbReference type="PROSITE" id="PS50956"/>
    </source>
</evidence>
<name>A0A9N8R579_9BURK</name>
<dbReference type="InterPro" id="IPR036388">
    <property type="entry name" value="WH-like_DNA-bd_sf"/>
</dbReference>
<dbReference type="PRINTS" id="PR00033">
    <property type="entry name" value="HTHASNC"/>
</dbReference>
<organism evidence="5 6">
    <name type="scientific">Paraburkholderia domus</name>
    <dbReference type="NCBI Taxonomy" id="2793075"/>
    <lineage>
        <taxon>Bacteria</taxon>
        <taxon>Pseudomonadati</taxon>
        <taxon>Pseudomonadota</taxon>
        <taxon>Betaproteobacteria</taxon>
        <taxon>Burkholderiales</taxon>
        <taxon>Burkholderiaceae</taxon>
        <taxon>Paraburkholderia</taxon>
    </lineage>
</organism>
<dbReference type="InterPro" id="IPR036390">
    <property type="entry name" value="WH_DNA-bd_sf"/>
</dbReference>
<keyword evidence="6" id="KW-1185">Reference proteome</keyword>
<evidence type="ECO:0000256" key="2">
    <source>
        <dbReference type="ARBA" id="ARBA00023125"/>
    </source>
</evidence>
<dbReference type="SUPFAM" id="SSF46785">
    <property type="entry name" value="Winged helix' DNA-binding domain"/>
    <property type="match status" value="2"/>
</dbReference>
<evidence type="ECO:0000256" key="1">
    <source>
        <dbReference type="ARBA" id="ARBA00023015"/>
    </source>
</evidence>
<dbReference type="EMBL" id="CAJNAS010000045">
    <property type="protein sequence ID" value="CAE6968054.1"/>
    <property type="molecule type" value="Genomic_DNA"/>
</dbReference>
<dbReference type="GO" id="GO:0043565">
    <property type="term" value="F:sequence-specific DNA binding"/>
    <property type="evidence" value="ECO:0007669"/>
    <property type="project" value="InterPro"/>
</dbReference>
<keyword evidence="3" id="KW-0804">Transcription</keyword>
<dbReference type="Gene3D" id="1.10.10.10">
    <property type="entry name" value="Winged helix-like DNA-binding domain superfamily/Winged helix DNA-binding domain"/>
    <property type="match status" value="2"/>
</dbReference>
<dbReference type="InterPro" id="IPR019888">
    <property type="entry name" value="Tscrpt_reg_AsnC-like"/>
</dbReference>
<protein>
    <recommendedName>
        <fullName evidence="4">HTH asnC-type domain-containing protein</fullName>
    </recommendedName>
</protein>
<dbReference type="InterPro" id="IPR011008">
    <property type="entry name" value="Dimeric_a/b-barrel"/>
</dbReference>
<evidence type="ECO:0000313" key="5">
    <source>
        <dbReference type="EMBL" id="CAE6968054.1"/>
    </source>
</evidence>
<dbReference type="GO" id="GO:0043200">
    <property type="term" value="P:response to amino acid"/>
    <property type="evidence" value="ECO:0007669"/>
    <property type="project" value="TreeGrafter"/>
</dbReference>
<sequence length="314" mass="34553">MENNRPDKLDFDIIRQLREDGRRPAKTIAQALGVTEATVTSRIHALSDASVMRVMAQRNVEHLRTRLFCFIRVWIRGRSAEVVADDIAAFAGAGSVMMMMGSPEIHVTALVEDNDDLLALLQDHIGQVSGVDRLDVSMTLKAYKYRYDVVSLSPALSLGEPQGDPLDDDIIRQLQIDGRISNREIGRVLGISASTIRERVNRMLTTRQIRIGAVCDYRSMGFEIAAIAYLQVAAAQFKAALDYLVAQNEIGQVSAISGPSNIFVILSGRNLDHLSEIVRNKLQTVPGVIKTSVSLVAKPKKHRADLISLVEPPG</sequence>
<feature type="domain" description="HTH asnC-type" evidence="4">
    <location>
        <begin position="164"/>
        <end position="223"/>
    </location>
</feature>
<dbReference type="RefSeq" id="WP_201139572.1">
    <property type="nucleotide sequence ID" value="NZ_CAJNAS010000045.1"/>
</dbReference>
<evidence type="ECO:0000313" key="6">
    <source>
        <dbReference type="Proteomes" id="UP000675121"/>
    </source>
</evidence>
<dbReference type="Proteomes" id="UP000675121">
    <property type="component" value="Unassembled WGS sequence"/>
</dbReference>
<dbReference type="Gene3D" id="3.30.70.920">
    <property type="match status" value="2"/>
</dbReference>
<dbReference type="GO" id="GO:0005829">
    <property type="term" value="C:cytosol"/>
    <property type="evidence" value="ECO:0007669"/>
    <property type="project" value="TreeGrafter"/>
</dbReference>